<reference evidence="3" key="1">
    <citation type="journal article" date="2014" name="Int. J. Syst. Evol. Microbiol.">
        <title>Complete genome sequence of Corynebacterium casei LMG S-19264T (=DSM 44701T), isolated from a smear-ripened cheese.</title>
        <authorList>
            <consortium name="US DOE Joint Genome Institute (JGI-PGF)"/>
            <person name="Walter F."/>
            <person name="Albersmeier A."/>
            <person name="Kalinowski J."/>
            <person name="Ruckert C."/>
        </authorList>
    </citation>
    <scope>NUCLEOTIDE SEQUENCE</scope>
    <source>
        <strain evidence="3">CGMCC 1.8984</strain>
    </source>
</reference>
<dbReference type="PROSITE" id="PS51318">
    <property type="entry name" value="TAT"/>
    <property type="match status" value="1"/>
</dbReference>
<dbReference type="InterPro" id="IPR010895">
    <property type="entry name" value="CHRD"/>
</dbReference>
<gene>
    <name evidence="3" type="ORF">GCM10011372_15390</name>
</gene>
<dbReference type="Pfam" id="PF07452">
    <property type="entry name" value="CHRD"/>
    <property type="match status" value="1"/>
</dbReference>
<sequence>MNIMMTTRRSRIALAVAAAAALTLGAAGAAQATPPGSPAIPLNTGQEVPAPTIGGAHGWFSYDIDGNELCYTLEVTGLSSPAAAAHIHVGARNVPGPVVVPLMVENETSFEVSTCTTADAALLAAIEANPGDYYVNVHNANNQPGEIRGQLK</sequence>
<comment type="caution">
    <text evidence="3">The sequence shown here is derived from an EMBL/GenBank/DDBJ whole genome shotgun (WGS) entry which is preliminary data.</text>
</comment>
<proteinExistence type="predicted"/>
<organism evidence="3 4">
    <name type="scientific">Agromyces bauzanensis</name>
    <dbReference type="NCBI Taxonomy" id="1308924"/>
    <lineage>
        <taxon>Bacteria</taxon>
        <taxon>Bacillati</taxon>
        <taxon>Actinomycetota</taxon>
        <taxon>Actinomycetes</taxon>
        <taxon>Micrococcales</taxon>
        <taxon>Microbacteriaceae</taxon>
        <taxon>Agromyces</taxon>
    </lineage>
</organism>
<feature type="signal peptide" evidence="1">
    <location>
        <begin position="1"/>
        <end position="32"/>
    </location>
</feature>
<protein>
    <recommendedName>
        <fullName evidence="2">CHRD domain-containing protein</fullName>
    </recommendedName>
</protein>
<accession>A0A917PHJ8</accession>
<dbReference type="EMBL" id="BMMD01000007">
    <property type="protein sequence ID" value="GGJ77988.1"/>
    <property type="molecule type" value="Genomic_DNA"/>
</dbReference>
<dbReference type="SMART" id="SM00754">
    <property type="entry name" value="CHRD"/>
    <property type="match status" value="1"/>
</dbReference>
<dbReference type="Proteomes" id="UP000636956">
    <property type="component" value="Unassembled WGS sequence"/>
</dbReference>
<name>A0A917PHJ8_9MICO</name>
<dbReference type="InterPro" id="IPR006311">
    <property type="entry name" value="TAT_signal"/>
</dbReference>
<evidence type="ECO:0000256" key="1">
    <source>
        <dbReference type="SAM" id="SignalP"/>
    </source>
</evidence>
<evidence type="ECO:0000313" key="4">
    <source>
        <dbReference type="Proteomes" id="UP000636956"/>
    </source>
</evidence>
<keyword evidence="1" id="KW-0732">Signal</keyword>
<dbReference type="AlphaFoldDB" id="A0A917PHJ8"/>
<evidence type="ECO:0000259" key="2">
    <source>
        <dbReference type="SMART" id="SM00754"/>
    </source>
</evidence>
<reference evidence="3" key="2">
    <citation type="submission" date="2020-09" db="EMBL/GenBank/DDBJ databases">
        <authorList>
            <person name="Sun Q."/>
            <person name="Zhou Y."/>
        </authorList>
    </citation>
    <scope>NUCLEOTIDE SEQUENCE</scope>
    <source>
        <strain evidence="3">CGMCC 1.8984</strain>
    </source>
</reference>
<feature type="domain" description="CHRD" evidence="2">
    <location>
        <begin position="36"/>
        <end position="152"/>
    </location>
</feature>
<keyword evidence="4" id="KW-1185">Reference proteome</keyword>
<evidence type="ECO:0000313" key="3">
    <source>
        <dbReference type="EMBL" id="GGJ77988.1"/>
    </source>
</evidence>
<feature type="chain" id="PRO_5037643878" description="CHRD domain-containing protein" evidence="1">
    <location>
        <begin position="33"/>
        <end position="152"/>
    </location>
</feature>